<name>A0A853IJF7_9BURK</name>
<evidence type="ECO:0000313" key="2">
    <source>
        <dbReference type="Proteomes" id="UP000589716"/>
    </source>
</evidence>
<sequence length="48" mass="5265">MSARLSPSRRKFWKTYQPTTLRAALEGCKEHAREAGTSASSASPPTWG</sequence>
<dbReference type="EMBL" id="JACCKX010000001">
    <property type="protein sequence ID" value="NZA00843.1"/>
    <property type="molecule type" value="Genomic_DNA"/>
</dbReference>
<accession>A0A853IJF7</accession>
<gene>
    <name evidence="1" type="ORF">H0I39_01895</name>
</gene>
<proteinExistence type="predicted"/>
<protein>
    <submittedName>
        <fullName evidence="1">Uncharacterized protein</fullName>
    </submittedName>
</protein>
<comment type="caution">
    <text evidence="1">The sequence shown here is derived from an EMBL/GenBank/DDBJ whole genome shotgun (WGS) entry which is preliminary data.</text>
</comment>
<dbReference type="RefSeq" id="WP_180549378.1">
    <property type="nucleotide sequence ID" value="NZ_JACCKX010000001.1"/>
</dbReference>
<dbReference type="Proteomes" id="UP000589716">
    <property type="component" value="Unassembled WGS sequence"/>
</dbReference>
<dbReference type="AlphaFoldDB" id="A0A853IJF7"/>
<keyword evidence="2" id="KW-1185">Reference proteome</keyword>
<organism evidence="1 2">
    <name type="scientific">Ottowia beijingensis</name>
    <dbReference type="NCBI Taxonomy" id="1207057"/>
    <lineage>
        <taxon>Bacteria</taxon>
        <taxon>Pseudomonadati</taxon>
        <taxon>Pseudomonadota</taxon>
        <taxon>Betaproteobacteria</taxon>
        <taxon>Burkholderiales</taxon>
        <taxon>Comamonadaceae</taxon>
        <taxon>Ottowia</taxon>
    </lineage>
</organism>
<evidence type="ECO:0000313" key="1">
    <source>
        <dbReference type="EMBL" id="NZA00843.1"/>
    </source>
</evidence>
<reference evidence="1 2" key="1">
    <citation type="submission" date="2020-07" db="EMBL/GenBank/DDBJ databases">
        <authorList>
            <person name="Maaloum M."/>
        </authorList>
    </citation>
    <scope>NUCLEOTIDE SEQUENCE [LARGE SCALE GENOMIC DNA]</scope>
    <source>
        <strain evidence="1 2">GCS-AN-3</strain>
    </source>
</reference>